<accession>A0ACC2TLS1</accession>
<reference evidence="1" key="1">
    <citation type="submission" date="2022-04" db="EMBL/GenBank/DDBJ databases">
        <title>Genome of the entomopathogenic fungus Entomophthora muscae.</title>
        <authorList>
            <person name="Elya C."/>
            <person name="Lovett B.R."/>
            <person name="Lee E."/>
            <person name="Macias A.M."/>
            <person name="Hajek A.E."/>
            <person name="De Bivort B.L."/>
            <person name="Kasson M.T."/>
            <person name="De Fine Licht H.H."/>
            <person name="Stajich J.E."/>
        </authorList>
    </citation>
    <scope>NUCLEOTIDE SEQUENCE</scope>
    <source>
        <strain evidence="1">Berkeley</strain>
    </source>
</reference>
<gene>
    <name evidence="1" type="ORF">DSO57_1033707</name>
</gene>
<organism evidence="1 2">
    <name type="scientific">Entomophthora muscae</name>
    <dbReference type="NCBI Taxonomy" id="34485"/>
    <lineage>
        <taxon>Eukaryota</taxon>
        <taxon>Fungi</taxon>
        <taxon>Fungi incertae sedis</taxon>
        <taxon>Zoopagomycota</taxon>
        <taxon>Entomophthoromycotina</taxon>
        <taxon>Entomophthoromycetes</taxon>
        <taxon>Entomophthorales</taxon>
        <taxon>Entomophthoraceae</taxon>
        <taxon>Entomophthora</taxon>
    </lineage>
</organism>
<protein>
    <submittedName>
        <fullName evidence="1">Uncharacterized protein</fullName>
    </submittedName>
</protein>
<sequence>MASSDPSFILLPNHILEKVFLYLGTPSGIEVRLACRELYSLTEPMLLQIHTLVFLNLRSISLDKKDVLNYQDTEILYCGETYEIMGGGFQYLSEDEETSQLKAKYIAKTEEEDDNGLGEYTPMCGLIPLMSKLESLYISSFPLSLLKSINRSKSIKKLTIATHCDQPFFLSLRKLIPAKEVTL</sequence>
<keyword evidence="2" id="KW-1185">Reference proteome</keyword>
<evidence type="ECO:0000313" key="2">
    <source>
        <dbReference type="Proteomes" id="UP001165960"/>
    </source>
</evidence>
<dbReference type="Proteomes" id="UP001165960">
    <property type="component" value="Unassembled WGS sequence"/>
</dbReference>
<name>A0ACC2TLS1_9FUNG</name>
<evidence type="ECO:0000313" key="1">
    <source>
        <dbReference type="EMBL" id="KAJ9075669.1"/>
    </source>
</evidence>
<proteinExistence type="predicted"/>
<dbReference type="EMBL" id="QTSX02002399">
    <property type="protein sequence ID" value="KAJ9075669.1"/>
    <property type="molecule type" value="Genomic_DNA"/>
</dbReference>
<comment type="caution">
    <text evidence="1">The sequence shown here is derived from an EMBL/GenBank/DDBJ whole genome shotgun (WGS) entry which is preliminary data.</text>
</comment>